<dbReference type="STRING" id="4537.A0A0E0L404"/>
<evidence type="ECO:0000256" key="1">
    <source>
        <dbReference type="ARBA" id="ARBA00004245"/>
    </source>
</evidence>
<dbReference type="PANTHER" id="PTHR12609">
    <property type="entry name" value="MICROTUBULE ASSOCIATED PROTEIN XMAP215"/>
    <property type="match status" value="1"/>
</dbReference>
<dbReference type="GO" id="GO:0030951">
    <property type="term" value="P:establishment or maintenance of microtubule cytoskeleton polarity"/>
    <property type="evidence" value="ECO:0007669"/>
    <property type="project" value="InterPro"/>
</dbReference>
<dbReference type="SMART" id="SM01349">
    <property type="entry name" value="TOG"/>
    <property type="match status" value="1"/>
</dbReference>
<dbReference type="GO" id="GO:0046785">
    <property type="term" value="P:microtubule polymerization"/>
    <property type="evidence" value="ECO:0007669"/>
    <property type="project" value="InterPro"/>
</dbReference>
<dbReference type="InterPro" id="IPR034085">
    <property type="entry name" value="TOG"/>
</dbReference>
<sequence>MGGGGGEDEVVARARQLPWRERMRHVSWKVRREAHLDLAAACRTIAGPADPRVHEFGPLFRYTVRDDNPEVQELALDSLLTFLPVVDPRDASSLVGRPITIEKAKTIFLMFIELHAVDIFLDSMENAVKKKVQTVVIKSVELLQKTLQQFGSDVVSAERIMKVHPELLESSDNRVRKASEVLAIELSRWIGRKALRRSVIKKIAERRKGNLSELLLDVQQMTKPKPTRMLRHVFYFYHFFC</sequence>
<feature type="domain" description="TOG" evidence="4">
    <location>
        <begin position="1"/>
        <end position="224"/>
    </location>
</feature>
<accession>A0A0E0L404</accession>
<dbReference type="HOGENOM" id="CLU_1162642_0_0_1"/>
<reference evidence="5" key="2">
    <citation type="submission" date="2018-05" db="EMBL/GenBank/DDBJ databases">
        <title>OpunRS2 (Oryza punctata Reference Sequence Version 2).</title>
        <authorList>
            <person name="Zhang J."/>
            <person name="Kudrna D."/>
            <person name="Lee S."/>
            <person name="Talag J."/>
            <person name="Welchert J."/>
            <person name="Wing R.A."/>
        </authorList>
    </citation>
    <scope>NUCLEOTIDE SEQUENCE [LARGE SCALE GENOMIC DNA]</scope>
</reference>
<dbReference type="Pfam" id="PF21041">
    <property type="entry name" value="XMAP215_CLASP_TOG"/>
    <property type="match status" value="1"/>
</dbReference>
<evidence type="ECO:0000259" key="4">
    <source>
        <dbReference type="SMART" id="SM01349"/>
    </source>
</evidence>
<dbReference type="AlphaFoldDB" id="A0A0E0L404"/>
<dbReference type="InterPro" id="IPR045110">
    <property type="entry name" value="XMAP215"/>
</dbReference>
<dbReference type="SUPFAM" id="SSF48371">
    <property type="entry name" value="ARM repeat"/>
    <property type="match status" value="1"/>
</dbReference>
<dbReference type="Proteomes" id="UP000026962">
    <property type="component" value="Chromosome 5"/>
</dbReference>
<dbReference type="Gramene" id="OPUNC05G18500.1">
    <property type="protein sequence ID" value="OPUNC05G18500.1"/>
    <property type="gene ID" value="OPUNC05G18500"/>
</dbReference>
<comment type="subcellular location">
    <subcellularLocation>
        <location evidence="1">Cytoplasm</location>
        <location evidence="1">Cytoskeleton</location>
    </subcellularLocation>
</comment>
<dbReference type="InterPro" id="IPR048491">
    <property type="entry name" value="XMAP215_CLASP_TOG"/>
</dbReference>
<keyword evidence="3" id="KW-0206">Cytoskeleton</keyword>
<keyword evidence="2" id="KW-0963">Cytoplasm</keyword>
<evidence type="ECO:0000256" key="3">
    <source>
        <dbReference type="ARBA" id="ARBA00023212"/>
    </source>
</evidence>
<dbReference type="GO" id="GO:0005856">
    <property type="term" value="C:cytoskeleton"/>
    <property type="evidence" value="ECO:0007669"/>
    <property type="project" value="UniProtKB-SubCell"/>
</dbReference>
<dbReference type="Gene3D" id="1.25.10.10">
    <property type="entry name" value="Leucine-rich Repeat Variant"/>
    <property type="match status" value="1"/>
</dbReference>
<dbReference type="InterPro" id="IPR016024">
    <property type="entry name" value="ARM-type_fold"/>
</dbReference>
<organism evidence="5">
    <name type="scientific">Oryza punctata</name>
    <name type="common">Red rice</name>
    <dbReference type="NCBI Taxonomy" id="4537"/>
    <lineage>
        <taxon>Eukaryota</taxon>
        <taxon>Viridiplantae</taxon>
        <taxon>Streptophyta</taxon>
        <taxon>Embryophyta</taxon>
        <taxon>Tracheophyta</taxon>
        <taxon>Spermatophyta</taxon>
        <taxon>Magnoliopsida</taxon>
        <taxon>Liliopsida</taxon>
        <taxon>Poales</taxon>
        <taxon>Poaceae</taxon>
        <taxon>BOP clade</taxon>
        <taxon>Oryzoideae</taxon>
        <taxon>Oryzeae</taxon>
        <taxon>Oryzinae</taxon>
        <taxon>Oryza</taxon>
    </lineage>
</organism>
<evidence type="ECO:0000256" key="2">
    <source>
        <dbReference type="ARBA" id="ARBA00022490"/>
    </source>
</evidence>
<evidence type="ECO:0000313" key="6">
    <source>
        <dbReference type="Proteomes" id="UP000026962"/>
    </source>
</evidence>
<dbReference type="GO" id="GO:0061863">
    <property type="term" value="F:microtubule plus end polymerase"/>
    <property type="evidence" value="ECO:0007669"/>
    <property type="project" value="InterPro"/>
</dbReference>
<dbReference type="EnsemblPlants" id="OPUNC05G18500.1">
    <property type="protein sequence ID" value="OPUNC05G18500.1"/>
    <property type="gene ID" value="OPUNC05G18500"/>
</dbReference>
<keyword evidence="6" id="KW-1185">Reference proteome</keyword>
<dbReference type="GO" id="GO:0007051">
    <property type="term" value="P:spindle organization"/>
    <property type="evidence" value="ECO:0007669"/>
    <property type="project" value="InterPro"/>
</dbReference>
<protein>
    <recommendedName>
        <fullName evidence="4">TOG domain-containing protein</fullName>
    </recommendedName>
</protein>
<dbReference type="OMA" id="CRTIAGP"/>
<proteinExistence type="predicted"/>
<reference evidence="5" key="1">
    <citation type="submission" date="2015-04" db="UniProtKB">
        <authorList>
            <consortium name="EnsemblPlants"/>
        </authorList>
    </citation>
    <scope>IDENTIFICATION</scope>
</reference>
<dbReference type="InterPro" id="IPR011989">
    <property type="entry name" value="ARM-like"/>
</dbReference>
<dbReference type="GO" id="GO:0051010">
    <property type="term" value="F:microtubule plus-end binding"/>
    <property type="evidence" value="ECO:0007669"/>
    <property type="project" value="InterPro"/>
</dbReference>
<name>A0A0E0L404_ORYPU</name>
<evidence type="ECO:0000313" key="5">
    <source>
        <dbReference type="EnsemblPlants" id="OPUNC05G18500.1"/>
    </source>
</evidence>
<dbReference type="eggNOG" id="KOG1820">
    <property type="taxonomic scope" value="Eukaryota"/>
</dbReference>